<dbReference type="SMART" id="SM00382">
    <property type="entry name" value="AAA"/>
    <property type="match status" value="1"/>
</dbReference>
<feature type="compositionally biased region" description="Basic and acidic residues" evidence="7">
    <location>
        <begin position="1636"/>
        <end position="1647"/>
    </location>
</feature>
<feature type="compositionally biased region" description="Basic and acidic residues" evidence="7">
    <location>
        <begin position="406"/>
        <end position="424"/>
    </location>
</feature>
<proteinExistence type="inferred from homology"/>
<dbReference type="Pfam" id="PF00004">
    <property type="entry name" value="AAA"/>
    <property type="match status" value="1"/>
</dbReference>
<dbReference type="PROSITE" id="PS00674">
    <property type="entry name" value="AAA"/>
    <property type="match status" value="1"/>
</dbReference>
<feature type="compositionally biased region" description="Acidic residues" evidence="7">
    <location>
        <begin position="1698"/>
        <end position="1721"/>
    </location>
</feature>
<name>A0AAE0YR01_9GAST</name>
<feature type="compositionally biased region" description="Low complexity" evidence="7">
    <location>
        <begin position="1578"/>
        <end position="1589"/>
    </location>
</feature>
<dbReference type="GO" id="GO:0006337">
    <property type="term" value="P:nucleosome disassembly"/>
    <property type="evidence" value="ECO:0007669"/>
    <property type="project" value="TreeGrafter"/>
</dbReference>
<feature type="compositionally biased region" description="Polar residues" evidence="7">
    <location>
        <begin position="392"/>
        <end position="401"/>
    </location>
</feature>
<evidence type="ECO:0000256" key="4">
    <source>
        <dbReference type="ARBA" id="ARBA00023117"/>
    </source>
</evidence>
<gene>
    <name evidence="9" type="ORF">RRG08_024509</name>
</gene>
<feature type="domain" description="Bromo" evidence="8">
    <location>
        <begin position="1393"/>
        <end position="1463"/>
    </location>
</feature>
<keyword evidence="2" id="KW-0547">Nucleotide-binding</keyword>
<reference evidence="9" key="1">
    <citation type="journal article" date="2023" name="G3 (Bethesda)">
        <title>A reference genome for the long-term kleptoplast-retaining sea slug Elysia crispata morphotype clarki.</title>
        <authorList>
            <person name="Eastman K.E."/>
            <person name="Pendleton A.L."/>
            <person name="Shaikh M.A."/>
            <person name="Suttiyut T."/>
            <person name="Ogas R."/>
            <person name="Tomko P."/>
            <person name="Gavelis G."/>
            <person name="Widhalm J.R."/>
            <person name="Wisecaver J.H."/>
        </authorList>
    </citation>
    <scope>NUCLEOTIDE SEQUENCE</scope>
    <source>
        <strain evidence="9">ECLA1</strain>
    </source>
</reference>
<dbReference type="Pfam" id="PF00439">
    <property type="entry name" value="Bromodomain"/>
    <property type="match status" value="1"/>
</dbReference>
<dbReference type="InterPro" id="IPR001487">
    <property type="entry name" value="Bromodomain"/>
</dbReference>
<feature type="compositionally biased region" description="Polar residues" evidence="7">
    <location>
        <begin position="203"/>
        <end position="218"/>
    </location>
</feature>
<evidence type="ECO:0000256" key="2">
    <source>
        <dbReference type="ARBA" id="ARBA00022741"/>
    </source>
</evidence>
<keyword evidence="3" id="KW-0067">ATP-binding</keyword>
<dbReference type="Pfam" id="PF17862">
    <property type="entry name" value="AAA_lid_3"/>
    <property type="match status" value="1"/>
</dbReference>
<feature type="coiled-coil region" evidence="6">
    <location>
        <begin position="1177"/>
        <end position="1204"/>
    </location>
</feature>
<evidence type="ECO:0000313" key="9">
    <source>
        <dbReference type="EMBL" id="KAK3753238.1"/>
    </source>
</evidence>
<keyword evidence="6" id="KW-0175">Coiled coil</keyword>
<dbReference type="Proteomes" id="UP001283361">
    <property type="component" value="Unassembled WGS sequence"/>
</dbReference>
<keyword evidence="10" id="KW-1185">Reference proteome</keyword>
<accession>A0AAE0YR01</accession>
<feature type="region of interest" description="Disordered" evidence="7">
    <location>
        <begin position="1498"/>
        <end position="1660"/>
    </location>
</feature>
<dbReference type="InterPro" id="IPR036427">
    <property type="entry name" value="Bromodomain-like_sf"/>
</dbReference>
<evidence type="ECO:0000256" key="5">
    <source>
        <dbReference type="PROSITE-ProRule" id="PRU00035"/>
    </source>
</evidence>
<dbReference type="GO" id="GO:0016887">
    <property type="term" value="F:ATP hydrolysis activity"/>
    <property type="evidence" value="ECO:0007669"/>
    <property type="project" value="InterPro"/>
</dbReference>
<feature type="compositionally biased region" description="Low complexity" evidence="7">
    <location>
        <begin position="1523"/>
        <end position="1535"/>
    </location>
</feature>
<evidence type="ECO:0000313" key="10">
    <source>
        <dbReference type="Proteomes" id="UP001283361"/>
    </source>
</evidence>
<feature type="compositionally biased region" description="Basic residues" evidence="7">
    <location>
        <begin position="445"/>
        <end position="455"/>
    </location>
</feature>
<evidence type="ECO:0000259" key="8">
    <source>
        <dbReference type="PROSITE" id="PS50014"/>
    </source>
</evidence>
<comment type="caution">
    <text evidence="9">The sequence shown here is derived from an EMBL/GenBank/DDBJ whole genome shotgun (WGS) entry which is preliminary data.</text>
</comment>
<comment type="similarity">
    <text evidence="1">Belongs to the AAA ATPase family.</text>
</comment>
<dbReference type="PANTHER" id="PTHR23069:SF0">
    <property type="entry name" value="TAT-BINDING HOMOLOG 7"/>
    <property type="match status" value="1"/>
</dbReference>
<dbReference type="PRINTS" id="PR00503">
    <property type="entry name" value="BROMODOMAIN"/>
</dbReference>
<dbReference type="Gene3D" id="3.40.50.300">
    <property type="entry name" value="P-loop containing nucleotide triphosphate hydrolases"/>
    <property type="match status" value="2"/>
</dbReference>
<feature type="compositionally biased region" description="Basic residues" evidence="7">
    <location>
        <begin position="1095"/>
        <end position="1106"/>
    </location>
</feature>
<feature type="compositionally biased region" description="Polar residues" evidence="7">
    <location>
        <begin position="427"/>
        <end position="442"/>
    </location>
</feature>
<dbReference type="InterPro" id="IPR045199">
    <property type="entry name" value="ATAD2-like"/>
</dbReference>
<dbReference type="InterPro" id="IPR003960">
    <property type="entry name" value="ATPase_AAA_CS"/>
</dbReference>
<feature type="region of interest" description="Disordered" evidence="7">
    <location>
        <begin position="128"/>
        <end position="489"/>
    </location>
</feature>
<feature type="compositionally biased region" description="Acidic residues" evidence="7">
    <location>
        <begin position="295"/>
        <end position="307"/>
    </location>
</feature>
<feature type="compositionally biased region" description="Basic residues" evidence="7">
    <location>
        <begin position="476"/>
        <end position="489"/>
    </location>
</feature>
<feature type="compositionally biased region" description="Basic and acidic residues" evidence="7">
    <location>
        <begin position="155"/>
        <end position="175"/>
    </location>
</feature>
<dbReference type="FunFam" id="3.40.50.300:FF:000061">
    <property type="entry name" value="ATPase family, AAA domain-containing 2"/>
    <property type="match status" value="1"/>
</dbReference>
<evidence type="ECO:0000256" key="6">
    <source>
        <dbReference type="SAM" id="Coils"/>
    </source>
</evidence>
<dbReference type="PANTHER" id="PTHR23069">
    <property type="entry name" value="AAA DOMAIN-CONTAINING"/>
    <property type="match status" value="1"/>
</dbReference>
<dbReference type="InterPro" id="IPR003593">
    <property type="entry name" value="AAA+_ATPase"/>
</dbReference>
<feature type="compositionally biased region" description="Acidic residues" evidence="7">
    <location>
        <begin position="354"/>
        <end position="372"/>
    </location>
</feature>
<feature type="compositionally biased region" description="Low complexity" evidence="7">
    <location>
        <begin position="456"/>
        <end position="468"/>
    </location>
</feature>
<feature type="region of interest" description="Disordered" evidence="7">
    <location>
        <begin position="1084"/>
        <end position="1107"/>
    </location>
</feature>
<feature type="compositionally biased region" description="Basic residues" evidence="7">
    <location>
        <begin position="379"/>
        <end position="388"/>
    </location>
</feature>
<dbReference type="InterPro" id="IPR027417">
    <property type="entry name" value="P-loop_NTPase"/>
</dbReference>
<dbReference type="PROSITE" id="PS00633">
    <property type="entry name" value="BROMODOMAIN_1"/>
    <property type="match status" value="1"/>
</dbReference>
<protein>
    <recommendedName>
        <fullName evidence="8">Bromo domain-containing protein</fullName>
    </recommendedName>
</protein>
<dbReference type="FunFam" id="1.10.8.60:FF:000016">
    <property type="entry name" value="ATPase family AAA domain-containing protein 2B"/>
    <property type="match status" value="1"/>
</dbReference>
<feature type="region of interest" description="Disordered" evidence="7">
    <location>
        <begin position="1683"/>
        <end position="1729"/>
    </location>
</feature>
<dbReference type="Gene3D" id="1.10.8.60">
    <property type="match status" value="1"/>
</dbReference>
<dbReference type="GO" id="GO:0045815">
    <property type="term" value="P:transcription initiation-coupled chromatin remodeling"/>
    <property type="evidence" value="ECO:0007669"/>
    <property type="project" value="TreeGrafter"/>
</dbReference>
<dbReference type="GO" id="GO:0042393">
    <property type="term" value="F:histone binding"/>
    <property type="evidence" value="ECO:0007669"/>
    <property type="project" value="TreeGrafter"/>
</dbReference>
<dbReference type="PROSITE" id="PS50014">
    <property type="entry name" value="BROMODOMAIN_2"/>
    <property type="match status" value="1"/>
</dbReference>
<dbReference type="GO" id="GO:0005524">
    <property type="term" value="F:ATP binding"/>
    <property type="evidence" value="ECO:0007669"/>
    <property type="project" value="UniProtKB-KW"/>
</dbReference>
<dbReference type="GO" id="GO:0006334">
    <property type="term" value="P:nucleosome assembly"/>
    <property type="evidence" value="ECO:0007669"/>
    <property type="project" value="TreeGrafter"/>
</dbReference>
<dbReference type="SUPFAM" id="SSF47370">
    <property type="entry name" value="Bromodomain"/>
    <property type="match status" value="1"/>
</dbReference>
<feature type="compositionally biased region" description="Basic and acidic residues" evidence="7">
    <location>
        <begin position="284"/>
        <end position="294"/>
    </location>
</feature>
<organism evidence="9 10">
    <name type="scientific">Elysia crispata</name>
    <name type="common">lettuce slug</name>
    <dbReference type="NCBI Taxonomy" id="231223"/>
    <lineage>
        <taxon>Eukaryota</taxon>
        <taxon>Metazoa</taxon>
        <taxon>Spiralia</taxon>
        <taxon>Lophotrochozoa</taxon>
        <taxon>Mollusca</taxon>
        <taxon>Gastropoda</taxon>
        <taxon>Heterobranchia</taxon>
        <taxon>Euthyneura</taxon>
        <taxon>Panpulmonata</taxon>
        <taxon>Sacoglossa</taxon>
        <taxon>Placobranchoidea</taxon>
        <taxon>Plakobranchidae</taxon>
        <taxon>Elysia</taxon>
    </lineage>
</organism>
<dbReference type="SMART" id="SM00297">
    <property type="entry name" value="BROMO"/>
    <property type="match status" value="1"/>
</dbReference>
<dbReference type="GO" id="GO:0005634">
    <property type="term" value="C:nucleus"/>
    <property type="evidence" value="ECO:0007669"/>
    <property type="project" value="TreeGrafter"/>
</dbReference>
<dbReference type="InterPro" id="IPR018359">
    <property type="entry name" value="Bromodomain_CS"/>
</dbReference>
<feature type="compositionally biased region" description="Acidic residues" evidence="7">
    <location>
        <begin position="242"/>
        <end position="257"/>
    </location>
</feature>
<evidence type="ECO:0000256" key="3">
    <source>
        <dbReference type="ARBA" id="ARBA00022840"/>
    </source>
</evidence>
<feature type="compositionally biased region" description="Polar residues" evidence="7">
    <location>
        <begin position="1804"/>
        <end position="1818"/>
    </location>
</feature>
<feature type="compositionally biased region" description="Basic and acidic residues" evidence="7">
    <location>
        <begin position="1899"/>
        <end position="1911"/>
    </location>
</feature>
<feature type="compositionally biased region" description="Basic and acidic residues" evidence="7">
    <location>
        <begin position="36"/>
        <end position="45"/>
    </location>
</feature>
<feature type="region of interest" description="Disordered" evidence="7">
    <location>
        <begin position="1"/>
        <end position="50"/>
    </location>
</feature>
<dbReference type="GO" id="GO:0003682">
    <property type="term" value="F:chromatin binding"/>
    <property type="evidence" value="ECO:0007669"/>
    <property type="project" value="TreeGrafter"/>
</dbReference>
<evidence type="ECO:0000256" key="7">
    <source>
        <dbReference type="SAM" id="MobiDB-lite"/>
    </source>
</evidence>
<dbReference type="CDD" id="cd05528">
    <property type="entry name" value="Bromo_AAA"/>
    <property type="match status" value="1"/>
</dbReference>
<keyword evidence="4 5" id="KW-0103">Bromodomain</keyword>
<feature type="compositionally biased region" description="Basic and acidic residues" evidence="7">
    <location>
        <begin position="1596"/>
        <end position="1620"/>
    </location>
</feature>
<evidence type="ECO:0000256" key="1">
    <source>
        <dbReference type="ARBA" id="ARBA00006914"/>
    </source>
</evidence>
<dbReference type="EMBL" id="JAWDGP010005718">
    <property type="protein sequence ID" value="KAK3753238.1"/>
    <property type="molecule type" value="Genomic_DNA"/>
</dbReference>
<dbReference type="InterPro" id="IPR041569">
    <property type="entry name" value="AAA_lid_3"/>
</dbReference>
<feature type="compositionally biased region" description="Basic and acidic residues" evidence="7">
    <location>
        <begin position="1547"/>
        <end position="1562"/>
    </location>
</feature>
<dbReference type="Gene3D" id="1.20.920.10">
    <property type="entry name" value="Bromodomain-like"/>
    <property type="match status" value="1"/>
</dbReference>
<feature type="region of interest" description="Disordered" evidence="7">
    <location>
        <begin position="1888"/>
        <end position="1913"/>
    </location>
</feature>
<dbReference type="InterPro" id="IPR003959">
    <property type="entry name" value="ATPase_AAA_core"/>
</dbReference>
<sequence length="2025" mass="230219">MVKTRHSDDLSPLIEPEFMSLNNERQRLHRQPPTKTSEDGDDIHTSRAYNAEGSNAFNIFEDRVVDSRLRPRTGPGRAYNYLDADSSEDDMKYHTRRFSNRREYSFNQRVKNSGDRLGQRQVKREMIKEESGRPRRLVFRSRNLLQDDDSDGTDQNEKSFNKYRERSKKDQDYGLRARKRRSASLSPHMKEDGEESEKETHNLRQMSTRLKLNEQQQFSDEEHKQMRKSSNSRTRICRQQEREEEEDEEEQNGDEGTEYVRRSSRKRRQIFDTLNQSYIINMPGKREQNDAKDCDSDDDDDNDDMENNQEFSDMYSRVKRKRVQVKRNMYGVPIHDDSDSDEDDECGNTNNNKEDDEEEEEEEDEEDMENDNEQNKSGRVLRKRKGIRRPQPQRTVKSYSLRQHKPRTDLYKAPVEARRVRRVEQSVFATTPTKNTSKQPYQSPAHRRKIRKRSAFHSSSSSTSSSESESSDEKSFKRRKEKSMAKARNRMMPMNMTADALASSSVLKDRVKSGVSLADVEPMNIDKSVSFDSIGGLGKHIRKLKEMVVFPLLYDNVFQRFKVDPPRGVLFHGPPGTGKTLVARALANECSQGDRRVAFFMRKGADCLSKWVGESERQLRLLFDQAYKFRPSIIFFDEIDGLAPVRSSRQDQIHSSIVSTLLALMDGLDSRGEIVVIGATNRIDSLDPALRRPGRFDREFLFPLPSLEARKQILKIHTNSWNPRLNDQFLTELAEKCVGYCGADLKALCTETAMQALRRRYPQIYLTNEALQLDVSSINVSAKDFYNAILSIIPTSQRSVNTPARALAARLVPLLEPQLDVVMTKLGDIFPPCLDKECSLTNAATLKQAKELAQGGIPWEELLSDEDEDAPSIFMPSTTIKWNNASKNSALGHASSSLQPVSTYLNFTSCATTRPTIFRPRLMLVGCEGQGQTTHLAPAVIHQMENLPCHVLDLPTLYAVTAKTPEESCANVFHEAKRKCPSILYLPYMDQWWDVMADTLRATLLTLIHDLDPALPLLLLATSERPYHMLDPTLRSLFSTYSCEVSTMRNPNKDERYAFFKDLLLAQTFKAPPQKKQAEGMLNQLTKDPNDSLKKSKKNKQSKSRHGPYVPNFIYPFGRFKGFIQNKVSKALKTPLSHQRGNFKKPINSSITRGIGLKRMPLSQTTAYTAKDLNCLNYELSSRQERYLRRLQRLEARMSKMKANVDGSDWPGKQKVDYCALSARHLRYLRRLRRVDAALQQANSFNSGEKYWQLQNYPHSSTALSCGSFQMLYKKKDNYDCVDRNLSLPLNLKALAVQRVIKKQQKKCKCSASNWLRGKRFGKNTSTFESGFHYNLRKKRQQYAQHMLETLPLAAPSKPRELSPEELAMLEEKEELTLMELRIFLRDVLNKLGTDKKFSIFAKPVNIEDAADYYDIIEHPMDLSSMMAKIDLHEYSTVRDFLNDIDLICSNALEYNPDRGPMDRVIRHRACALKDTAYAIIKTELDKEFEKTCVQIQESRKRRGQKSSTVPNFYNTRLRHGNSSKTQASTASSASYLERPQLTRTIPKPDGERFSRRVRGLDTDPVPSLESVEKVFKSSRSGHSPSRESMLNDNSKGIRVDDSDLSKKEQDDEKERDHTISDTSQETLTGLLKVENSIRQETKDGKANNKASNLSTSSVKKRSRRSTCVWCRPRRKRRCVGLPKAGVKAGDTEKEAAGESDEEDGDELSIDNEGEEEEEDDCNSKEVLPKVGLDHQLAIDTSEYGAKLIGTKIQEQKGKSTLSPASAPLGVSTRRSSMSPRMATSTPIQPSSKATDTLRDEKSNAQPSAKVSNKTEASAVSEDKILNKDAKDLLLGSPAECSSTIQSQGHIISSVDADKSVVTGMRPSETRGRPSVVKRLDLNMVITDSGHGSSLESNGDSRDSTDHKDGMRVVQSGSPISKALPAIEALANMNHNCRPDLHNTATAILTAPNQTVITDLPRMTQLLNKLVGRTDGHTVERLEKIYSQLSQLIYKHRHSYNKLPLMEVMEKRVEDLTMSPGTSKQ</sequence>
<feature type="region of interest" description="Disordered" evidence="7">
    <location>
        <begin position="1755"/>
        <end position="1819"/>
    </location>
</feature>
<feature type="compositionally biased region" description="Polar residues" evidence="7">
    <location>
        <begin position="1773"/>
        <end position="1795"/>
    </location>
</feature>
<dbReference type="SUPFAM" id="SSF52540">
    <property type="entry name" value="P-loop containing nucleoside triphosphate hydrolases"/>
    <property type="match status" value="2"/>
</dbReference>
<feature type="compositionally biased region" description="Polar residues" evidence="7">
    <location>
        <begin position="1506"/>
        <end position="1515"/>
    </location>
</feature>